<dbReference type="AlphaFoldDB" id="A0A8H6RS50"/>
<comment type="caution">
    <text evidence="1">The sequence shown here is derived from an EMBL/GenBank/DDBJ whole genome shotgun (WGS) entry which is preliminary data.</text>
</comment>
<proteinExistence type="predicted"/>
<reference evidence="1" key="1">
    <citation type="submission" date="2020-04" db="EMBL/GenBank/DDBJ databases">
        <title>Draft genome resource of the tomato pathogen Pseudocercospora fuligena.</title>
        <authorList>
            <person name="Zaccaron A."/>
        </authorList>
    </citation>
    <scope>NUCLEOTIDE SEQUENCE</scope>
    <source>
        <strain evidence="1">PF001</strain>
    </source>
</reference>
<accession>A0A8H6RS50</accession>
<keyword evidence="2" id="KW-1185">Reference proteome</keyword>
<dbReference type="Proteomes" id="UP000660729">
    <property type="component" value="Unassembled WGS sequence"/>
</dbReference>
<dbReference type="EMBL" id="JABCIY010000015">
    <property type="protein sequence ID" value="KAF7197431.1"/>
    <property type="molecule type" value="Genomic_DNA"/>
</dbReference>
<evidence type="ECO:0000313" key="2">
    <source>
        <dbReference type="Proteomes" id="UP000660729"/>
    </source>
</evidence>
<sequence length="88" mass="9744">MKSYQALPAFATIALAIEPYHGTAYGGNSRGVVDYTYANLPLLNVSEYTYQEFNWSGPAQDNGYWVSLMGSRRAFCLRHLLTSCPSGL</sequence>
<name>A0A8H6RS50_9PEZI</name>
<dbReference type="OrthoDB" id="3643401at2759"/>
<gene>
    <name evidence="1" type="ORF">HII31_01241</name>
</gene>
<evidence type="ECO:0000313" key="1">
    <source>
        <dbReference type="EMBL" id="KAF7197431.1"/>
    </source>
</evidence>
<organism evidence="1 2">
    <name type="scientific">Pseudocercospora fuligena</name>
    <dbReference type="NCBI Taxonomy" id="685502"/>
    <lineage>
        <taxon>Eukaryota</taxon>
        <taxon>Fungi</taxon>
        <taxon>Dikarya</taxon>
        <taxon>Ascomycota</taxon>
        <taxon>Pezizomycotina</taxon>
        <taxon>Dothideomycetes</taxon>
        <taxon>Dothideomycetidae</taxon>
        <taxon>Mycosphaerellales</taxon>
        <taxon>Mycosphaerellaceae</taxon>
        <taxon>Pseudocercospora</taxon>
    </lineage>
</organism>
<protein>
    <submittedName>
        <fullName evidence="1">Uncharacterized protein</fullName>
    </submittedName>
</protein>